<feature type="region of interest" description="Disordered" evidence="1">
    <location>
        <begin position="209"/>
        <end position="279"/>
    </location>
</feature>
<evidence type="ECO:0000256" key="1">
    <source>
        <dbReference type="SAM" id="MobiDB-lite"/>
    </source>
</evidence>
<feature type="compositionally biased region" description="Basic and acidic residues" evidence="1">
    <location>
        <begin position="1"/>
        <end position="13"/>
    </location>
</feature>
<gene>
    <name evidence="2" type="ORF">FBEOM_5597</name>
</gene>
<feature type="compositionally biased region" description="Pro residues" evidence="1">
    <location>
        <begin position="111"/>
        <end position="120"/>
    </location>
</feature>
<dbReference type="OrthoDB" id="5098283at2759"/>
<name>A0A9P5AKK4_9HYPO</name>
<feature type="compositionally biased region" description="Basic residues" evidence="1">
    <location>
        <begin position="211"/>
        <end position="220"/>
    </location>
</feature>
<dbReference type="EMBL" id="PVQB02000236">
    <property type="protein sequence ID" value="KAF4340470.1"/>
    <property type="molecule type" value="Genomic_DNA"/>
</dbReference>
<reference evidence="2" key="2">
    <citation type="submission" date="2020-02" db="EMBL/GenBank/DDBJ databases">
        <title>Identification and distribution of gene clusters putatively required for synthesis of sphingolipid metabolism inhibitors in phylogenetically diverse species of the filamentous fungus Fusarium.</title>
        <authorList>
            <person name="Kim H.-S."/>
            <person name="Busman M."/>
            <person name="Brown D.W."/>
            <person name="Divon H."/>
            <person name="Uhlig S."/>
            <person name="Proctor R.H."/>
        </authorList>
    </citation>
    <scope>NUCLEOTIDE SEQUENCE</scope>
    <source>
        <strain evidence="2">NRRL 25174</strain>
    </source>
</reference>
<evidence type="ECO:0000313" key="3">
    <source>
        <dbReference type="Proteomes" id="UP000730481"/>
    </source>
</evidence>
<dbReference type="Proteomes" id="UP000730481">
    <property type="component" value="Unassembled WGS sequence"/>
</dbReference>
<proteinExistence type="predicted"/>
<dbReference type="AlphaFoldDB" id="A0A9P5AKK4"/>
<keyword evidence="3" id="KW-1185">Reference proteome</keyword>
<feature type="region of interest" description="Disordered" evidence="1">
    <location>
        <begin position="1"/>
        <end position="127"/>
    </location>
</feature>
<feature type="compositionally biased region" description="Basic and acidic residues" evidence="1">
    <location>
        <begin position="221"/>
        <end position="232"/>
    </location>
</feature>
<feature type="compositionally biased region" description="Basic and acidic residues" evidence="1">
    <location>
        <begin position="254"/>
        <end position="273"/>
    </location>
</feature>
<reference evidence="2" key="1">
    <citation type="journal article" date="2017" name="Mycologia">
        <title>Fusarium algeriense, sp. nov., a novel toxigenic crown rot pathogen of durum wheat from Algeria is nested in the Fusarium burgessii species complex.</title>
        <authorList>
            <person name="Laraba I."/>
            <person name="Keddad A."/>
            <person name="Boureghda H."/>
            <person name="Abdallah N."/>
            <person name="Vaughan M.M."/>
            <person name="Proctor R.H."/>
            <person name="Busman M."/>
            <person name="O'Donnell K."/>
        </authorList>
    </citation>
    <scope>NUCLEOTIDE SEQUENCE</scope>
    <source>
        <strain evidence="2">NRRL 25174</strain>
    </source>
</reference>
<accession>A0A9P5AKK4</accession>
<protein>
    <submittedName>
        <fullName evidence="2">Uncharacterized protein</fullName>
    </submittedName>
</protein>
<feature type="compositionally biased region" description="Basic and acidic residues" evidence="1">
    <location>
        <begin position="98"/>
        <end position="110"/>
    </location>
</feature>
<organism evidence="2 3">
    <name type="scientific">Fusarium beomiforme</name>
    <dbReference type="NCBI Taxonomy" id="44412"/>
    <lineage>
        <taxon>Eukaryota</taxon>
        <taxon>Fungi</taxon>
        <taxon>Dikarya</taxon>
        <taxon>Ascomycota</taxon>
        <taxon>Pezizomycotina</taxon>
        <taxon>Sordariomycetes</taxon>
        <taxon>Hypocreomycetidae</taxon>
        <taxon>Hypocreales</taxon>
        <taxon>Nectriaceae</taxon>
        <taxon>Fusarium</taxon>
        <taxon>Fusarium burgessii species complex</taxon>
    </lineage>
</organism>
<comment type="caution">
    <text evidence="2">The sequence shown here is derived from an EMBL/GenBank/DDBJ whole genome shotgun (WGS) entry which is preliminary data.</text>
</comment>
<evidence type="ECO:0000313" key="2">
    <source>
        <dbReference type="EMBL" id="KAF4340470.1"/>
    </source>
</evidence>
<sequence>MSIRRDAVQRDFGLRPGSRTVSRPKLSIEPAENAEPSLAETDSSSHLSDDARSSPIQESTPLSPVKDTCDDDGSSTISPTVCTKGLLPVPRNAAPHKRSSDDSQSSKESPEIPPLPAHFPPHPRERPTREEIALWREACLAVQHEDGTVEDFEVVGWIMMRKGGILNSWSRLDEARMAVESMRRDTIDIDAIRRQQEEEAEIARLKEDRRQRNKRRYRPRRQIEKEKAERLAARAAQQVQELAKKPSSIVAPDQGKDSTDIEEHQAKKTKLDTESETGL</sequence>